<name>A0ABM4X7F1_COFAR</name>
<feature type="domain" description="Retrotransposon gag" evidence="2">
    <location>
        <begin position="250"/>
        <end position="339"/>
    </location>
</feature>
<dbReference type="Proteomes" id="UP001652660">
    <property type="component" value="Chromosome 3e"/>
</dbReference>
<dbReference type="GeneID" id="140038485"/>
<evidence type="ECO:0000313" key="4">
    <source>
        <dbReference type="RefSeq" id="XP_071939957.1"/>
    </source>
</evidence>
<proteinExistence type="predicted"/>
<dbReference type="Pfam" id="PF03732">
    <property type="entry name" value="Retrotrans_gag"/>
    <property type="match status" value="1"/>
</dbReference>
<sequence>MSLIPETSKRSAMVTTSDFTALGAQLSEVLGKFNELSVEMAAQRRVIDQLVASNSGGGIPNDREPVDNHPPAQDYQLPHASNAQTTFLTPFTNLPENTFTQLNSDFSYTHPNYILNNSTKNQIPQTHPQTNLNVCPPNPQEPHHYVAVPFVLDTASQGKAAIEEQPAPIDKDLLRRLDRFDDFMKKNQGLSRHSRLDYDELCLFPDIWLPLGFKTPKFSKYDGTGNPKTHLKIFANKLGKPVDDENLPMRLFSKSLEGDALDWYSNLKSGEVKTWLDLSIAFVKQYEFNCELAPTRTTLEGTKRKPSEDHKTYAKQWRKLAAKVEPPMTEEEIVRTFIKAHDPPYFEEIFRMTESSFAAIINKLKAYDEFVKAGKIVSVSALKLQLDALQNQSNIGKKSQFKKKEGETAFIWDQGPSFRPKNHPTYSVPYPGVQNQKQFRTFTNLGRPIDQLYEQLRAVGKISTVPPKLYPRGPPDGYDPQAICAYHSGSPGVIIADEDFIDPTQNIVDETEVFGVMKTDHARMRKSLSAEKFMTNDDVEEKLKSLVFEKEESFIVEGGVSEMLKRSEYKIVDQLDMMPAQISFLNILLTSELHREALLKILDKAQVPKDIPVDKFSNIVGNVLAANRIAFSDDDLTAEGIGHNRALTLSPSLDFLTLNSAHLQLVRGFDGSRRESMGETDLMLEIGPAQFQVTCQVMDFSSIYNILLGRPWIHVSNSVPSSLHQMLRFIVNDQLITVFTENDCTMIVDAKFKGEDRKGTPISSHHVADIVSVGWVSKNKSLTKSDLPEASIRMAKEIIRGGYEIGKDLGRELQEILEPIEIPTQKDTFVLGFHPTAKDRKEMQARKQAEKKGKQIALNVPLLYQTFPRPSEVIMPETKNSVEEIEVDLSQLFVEATCEEEPSENSKFLPITEGAIQNWTADYLPSRRKFRWSQIKFFDPLDVTILEFDGCNLDISHELEIMQSEIQNESDIEEEFESISRDLKQYEEKLKPNLEETEVINIGTKTEGSLRT</sequence>
<reference evidence="4" key="1">
    <citation type="submission" date="2025-08" db="UniProtKB">
        <authorList>
            <consortium name="RefSeq"/>
        </authorList>
    </citation>
    <scope>IDENTIFICATION</scope>
    <source>
        <tissue evidence="4">Leaves</tissue>
    </source>
</reference>
<dbReference type="PANTHER" id="PTHR32108">
    <property type="entry name" value="DNA-DIRECTED RNA POLYMERASE SUBUNIT ALPHA"/>
    <property type="match status" value="1"/>
</dbReference>
<evidence type="ECO:0000256" key="1">
    <source>
        <dbReference type="SAM" id="MobiDB-lite"/>
    </source>
</evidence>
<organism evidence="3 4">
    <name type="scientific">Coffea arabica</name>
    <name type="common">Arabian coffee</name>
    <dbReference type="NCBI Taxonomy" id="13443"/>
    <lineage>
        <taxon>Eukaryota</taxon>
        <taxon>Viridiplantae</taxon>
        <taxon>Streptophyta</taxon>
        <taxon>Embryophyta</taxon>
        <taxon>Tracheophyta</taxon>
        <taxon>Spermatophyta</taxon>
        <taxon>Magnoliopsida</taxon>
        <taxon>eudicotyledons</taxon>
        <taxon>Gunneridae</taxon>
        <taxon>Pentapetalae</taxon>
        <taxon>asterids</taxon>
        <taxon>lamiids</taxon>
        <taxon>Gentianales</taxon>
        <taxon>Rubiaceae</taxon>
        <taxon>Ixoroideae</taxon>
        <taxon>Gardenieae complex</taxon>
        <taxon>Bertiereae - Coffeeae clade</taxon>
        <taxon>Coffeeae</taxon>
        <taxon>Coffea</taxon>
    </lineage>
</organism>
<accession>A0ABM4X7F1</accession>
<dbReference type="RefSeq" id="XP_071939957.1">
    <property type="nucleotide sequence ID" value="XM_072083856.1"/>
</dbReference>
<feature type="region of interest" description="Disordered" evidence="1">
    <location>
        <begin position="53"/>
        <end position="77"/>
    </location>
</feature>
<gene>
    <name evidence="4" type="primary">LOC140038485</name>
</gene>
<keyword evidence="3" id="KW-1185">Reference proteome</keyword>
<evidence type="ECO:0000259" key="2">
    <source>
        <dbReference type="Pfam" id="PF03732"/>
    </source>
</evidence>
<protein>
    <recommendedName>
        <fullName evidence="2">Retrotransposon gag domain-containing protein</fullName>
    </recommendedName>
</protein>
<evidence type="ECO:0000313" key="3">
    <source>
        <dbReference type="Proteomes" id="UP001652660"/>
    </source>
</evidence>
<dbReference type="PANTHER" id="PTHR32108:SF9">
    <property type="entry name" value="REVERSE TRANSCRIPTASE RNASE H-LIKE DOMAIN-CONTAINING PROTEIN"/>
    <property type="match status" value="1"/>
</dbReference>
<dbReference type="InterPro" id="IPR005162">
    <property type="entry name" value="Retrotrans_gag_dom"/>
</dbReference>